<name>A0ABU0H5F0_9HYPH</name>
<dbReference type="RefSeq" id="WP_266348453.1">
    <property type="nucleotide sequence ID" value="NZ_JAPKNG010000002.1"/>
</dbReference>
<gene>
    <name evidence="4" type="ORF">QO014_001924</name>
</gene>
<dbReference type="Proteomes" id="UP001241603">
    <property type="component" value="Unassembled WGS sequence"/>
</dbReference>
<protein>
    <submittedName>
        <fullName evidence="4">CheY-like chemotaxis protein</fullName>
    </submittedName>
</protein>
<dbReference type="InterPro" id="IPR001789">
    <property type="entry name" value="Sig_transdc_resp-reg_receiver"/>
</dbReference>
<dbReference type="PROSITE" id="PS50110">
    <property type="entry name" value="RESPONSE_REGULATORY"/>
    <property type="match status" value="1"/>
</dbReference>
<dbReference type="EMBL" id="JAUSVO010000002">
    <property type="protein sequence ID" value="MDQ0437539.1"/>
    <property type="molecule type" value="Genomic_DNA"/>
</dbReference>
<feature type="modified residue" description="4-aspartylphosphate" evidence="2">
    <location>
        <position position="50"/>
    </location>
</feature>
<dbReference type="InterPro" id="IPR011006">
    <property type="entry name" value="CheY-like_superfamily"/>
</dbReference>
<reference evidence="4 5" key="1">
    <citation type="submission" date="2023-07" db="EMBL/GenBank/DDBJ databases">
        <title>Genomic Encyclopedia of Type Strains, Phase IV (KMG-IV): sequencing the most valuable type-strain genomes for metagenomic binning, comparative biology and taxonomic classification.</title>
        <authorList>
            <person name="Goeker M."/>
        </authorList>
    </citation>
    <scope>NUCLEOTIDE SEQUENCE [LARGE SCALE GENOMIC DNA]</scope>
    <source>
        <strain evidence="4 5">B6-8</strain>
    </source>
</reference>
<keyword evidence="1 2" id="KW-0597">Phosphoprotein</keyword>
<evidence type="ECO:0000313" key="5">
    <source>
        <dbReference type="Proteomes" id="UP001241603"/>
    </source>
</evidence>
<dbReference type="InterPro" id="IPR050595">
    <property type="entry name" value="Bact_response_regulator"/>
</dbReference>
<accession>A0ABU0H5F0</accession>
<sequence>MLVVEDEPFLRLVTADALQDAGFQILEAGNADEALAVLETKPQIDILLTDIDMPGSMDGVRLAHAVRDRWPPVRLVVVSGHRRPPEAELPRGSVFFTKPYEIEAVAETLKRML</sequence>
<evidence type="ECO:0000313" key="4">
    <source>
        <dbReference type="EMBL" id="MDQ0437539.1"/>
    </source>
</evidence>
<evidence type="ECO:0000256" key="2">
    <source>
        <dbReference type="PROSITE-ProRule" id="PRU00169"/>
    </source>
</evidence>
<proteinExistence type="predicted"/>
<dbReference type="SMART" id="SM00448">
    <property type="entry name" value="REC"/>
    <property type="match status" value="1"/>
</dbReference>
<keyword evidence="5" id="KW-1185">Reference proteome</keyword>
<comment type="caution">
    <text evidence="4">The sequence shown here is derived from an EMBL/GenBank/DDBJ whole genome shotgun (WGS) entry which is preliminary data.</text>
</comment>
<dbReference type="PANTHER" id="PTHR44591:SF21">
    <property type="entry name" value="TWO-COMPONENT RESPONSE REGULATOR"/>
    <property type="match status" value="1"/>
</dbReference>
<organism evidence="4 5">
    <name type="scientific">Kaistia dalseonensis</name>
    <dbReference type="NCBI Taxonomy" id="410840"/>
    <lineage>
        <taxon>Bacteria</taxon>
        <taxon>Pseudomonadati</taxon>
        <taxon>Pseudomonadota</taxon>
        <taxon>Alphaproteobacteria</taxon>
        <taxon>Hyphomicrobiales</taxon>
        <taxon>Kaistiaceae</taxon>
        <taxon>Kaistia</taxon>
    </lineage>
</organism>
<dbReference type="Gene3D" id="3.40.50.2300">
    <property type="match status" value="1"/>
</dbReference>
<evidence type="ECO:0000259" key="3">
    <source>
        <dbReference type="PROSITE" id="PS50110"/>
    </source>
</evidence>
<dbReference type="Pfam" id="PF00072">
    <property type="entry name" value="Response_reg"/>
    <property type="match status" value="1"/>
</dbReference>
<feature type="domain" description="Response regulatory" evidence="3">
    <location>
        <begin position="1"/>
        <end position="113"/>
    </location>
</feature>
<dbReference type="SUPFAM" id="SSF52172">
    <property type="entry name" value="CheY-like"/>
    <property type="match status" value="1"/>
</dbReference>
<evidence type="ECO:0000256" key="1">
    <source>
        <dbReference type="ARBA" id="ARBA00022553"/>
    </source>
</evidence>
<dbReference type="PANTHER" id="PTHR44591">
    <property type="entry name" value="STRESS RESPONSE REGULATOR PROTEIN 1"/>
    <property type="match status" value="1"/>
</dbReference>